<keyword evidence="2" id="KW-1185">Reference proteome</keyword>
<accession>A0ABV9NIX3</accession>
<organism evidence="1 2">
    <name type="scientific">Coralloluteibacterium thermophilum</name>
    <dbReference type="NCBI Taxonomy" id="2707049"/>
    <lineage>
        <taxon>Bacteria</taxon>
        <taxon>Pseudomonadati</taxon>
        <taxon>Pseudomonadota</taxon>
        <taxon>Gammaproteobacteria</taxon>
        <taxon>Lysobacterales</taxon>
        <taxon>Lysobacteraceae</taxon>
        <taxon>Coralloluteibacterium</taxon>
    </lineage>
</organism>
<evidence type="ECO:0000313" key="2">
    <source>
        <dbReference type="Proteomes" id="UP001595892"/>
    </source>
</evidence>
<dbReference type="Proteomes" id="UP001595892">
    <property type="component" value="Unassembled WGS sequence"/>
</dbReference>
<reference evidence="2" key="1">
    <citation type="journal article" date="2019" name="Int. J. Syst. Evol. Microbiol.">
        <title>The Global Catalogue of Microorganisms (GCM) 10K type strain sequencing project: providing services to taxonomists for standard genome sequencing and annotation.</title>
        <authorList>
            <consortium name="The Broad Institute Genomics Platform"/>
            <consortium name="The Broad Institute Genome Sequencing Center for Infectious Disease"/>
            <person name="Wu L."/>
            <person name="Ma J."/>
        </authorList>
    </citation>
    <scope>NUCLEOTIDE SEQUENCE [LARGE SCALE GENOMIC DNA]</scope>
    <source>
        <strain evidence="2">CGMCC 1.13574</strain>
    </source>
</reference>
<gene>
    <name evidence="1" type="ORF">ACFO3Q_03075</name>
</gene>
<name>A0ABV9NIX3_9GAMM</name>
<proteinExistence type="predicted"/>
<dbReference type="EMBL" id="JBHSGG010000003">
    <property type="protein sequence ID" value="MFC4727151.1"/>
    <property type="molecule type" value="Genomic_DNA"/>
</dbReference>
<protein>
    <submittedName>
        <fullName evidence="1">Uncharacterized protein</fullName>
    </submittedName>
</protein>
<evidence type="ECO:0000313" key="1">
    <source>
        <dbReference type="EMBL" id="MFC4727151.1"/>
    </source>
</evidence>
<dbReference type="RefSeq" id="WP_377003157.1">
    <property type="nucleotide sequence ID" value="NZ_JBHSGG010000003.1"/>
</dbReference>
<comment type="caution">
    <text evidence="1">The sequence shown here is derived from an EMBL/GenBank/DDBJ whole genome shotgun (WGS) entry which is preliminary data.</text>
</comment>
<sequence>MGLDPVTWAAIGAGLLSTGAGVYNNNQTAKRQDAAAAQGIRDQTRAQAEINDRIRQSVGQLEESSAAPAAAERSGTYREQVQAAQQRALAGLQLQGASEEYAKRAGAAQEDVQGYAQRLSGLYGRMDAPTMQRQAEGFRYGDLGNQISTMARDAQGTAYLSRLRQSGIRRNPWLDVAQGALGGISSGLAGYGSAGNV</sequence>